<keyword evidence="3" id="KW-1185">Reference proteome</keyword>
<evidence type="ECO:0000313" key="2">
    <source>
        <dbReference type="EMBL" id="CCD01037.1"/>
    </source>
</evidence>
<dbReference type="AlphaFoldDB" id="A0A9P1JWA0"/>
<protein>
    <submittedName>
        <fullName evidence="2">Uncharacterized protein</fullName>
    </submittedName>
</protein>
<dbReference type="Proteomes" id="UP000007319">
    <property type="component" value="Plasmid AZOBR_p1"/>
</dbReference>
<evidence type="ECO:0000313" key="3">
    <source>
        <dbReference type="Proteomes" id="UP000007319"/>
    </source>
</evidence>
<gene>
    <name evidence="2" type="ORF">AZOBR_p1140052</name>
</gene>
<reference evidence="2 3" key="1">
    <citation type="journal article" date="2011" name="PLoS Genet.">
        <title>Azospirillum genomes reveal transition of bacteria from aquatic to terrestrial environments.</title>
        <authorList>
            <person name="Wisniewski-Dye F."/>
            <person name="Borziak K."/>
            <person name="Khalsa-Moyers G."/>
            <person name="Alexandre G."/>
            <person name="Sukharnikov L.O."/>
            <person name="Wuichet K."/>
            <person name="Hurst G.B."/>
            <person name="McDonald W.H."/>
            <person name="Robertson J.S."/>
            <person name="Barbe V."/>
            <person name="Calteau A."/>
            <person name="Rouy Z."/>
            <person name="Mangenot S."/>
            <person name="Prigent-Combaret C."/>
            <person name="Normand P."/>
            <person name="Boyer M."/>
            <person name="Siguier P."/>
            <person name="Dessaux Y."/>
            <person name="Elmerich C."/>
            <person name="Condemine G."/>
            <person name="Krishnen G."/>
            <person name="Kennedy I."/>
            <person name="Paterson A.H."/>
            <person name="Gonzalez V."/>
            <person name="Mavingui P."/>
            <person name="Zhulin I.B."/>
        </authorList>
    </citation>
    <scope>NUCLEOTIDE SEQUENCE [LARGE SCALE GENOMIC DNA]</scope>
    <source>
        <strain evidence="2 3">Sp245</strain>
    </source>
</reference>
<keyword evidence="2" id="KW-0614">Plasmid</keyword>
<sequence>MEHFLSVRFRTSIPSGQQALELPFHNAVAFARSDLQRGPVQDSDVTAHVVDDAGPLQSACGHRHTRPAHAQHGGQEFLGERQPVTVAAVMRHQQPAGKSLVNAVGTVAGGCLGDLGKKRRYVAEQRFAQGWASIRGVSKGARPDAPSLAGHLHQAFLGDGVGAQEDGDADHAVPPHHADFQRTTPLEQGKKGPESGVREIDVLDRFVRSDEHLLERQIDRVQVRAQQPKILGAQSRKQSIADSGLRGLCHVRPHRFGGSTRYTLSPAARIVASNNTEVGCPAGSSRGRSSVTIDQSAWCDPYCASLANCWARR</sequence>
<feature type="region of interest" description="Disordered" evidence="1">
    <location>
        <begin position="162"/>
        <end position="195"/>
    </location>
</feature>
<evidence type="ECO:0000256" key="1">
    <source>
        <dbReference type="SAM" id="MobiDB-lite"/>
    </source>
</evidence>
<dbReference type="KEGG" id="abs:AZOBR_p1140052"/>
<feature type="compositionally biased region" description="Basic and acidic residues" evidence="1">
    <location>
        <begin position="169"/>
        <end position="180"/>
    </location>
</feature>
<geneLocation type="plasmid" evidence="2 3">
    <name>AZOBR_p1</name>
</geneLocation>
<accession>A0A9P1JWA0</accession>
<dbReference type="EMBL" id="HE577328">
    <property type="protein sequence ID" value="CCD01037.1"/>
    <property type="molecule type" value="Genomic_DNA"/>
</dbReference>
<proteinExistence type="predicted"/>
<organism evidence="2 3">
    <name type="scientific">Azospirillum baldaniorum</name>
    <dbReference type="NCBI Taxonomy" id="1064539"/>
    <lineage>
        <taxon>Bacteria</taxon>
        <taxon>Pseudomonadati</taxon>
        <taxon>Pseudomonadota</taxon>
        <taxon>Alphaproteobacteria</taxon>
        <taxon>Rhodospirillales</taxon>
        <taxon>Azospirillaceae</taxon>
        <taxon>Azospirillum</taxon>
    </lineage>
</organism>
<name>A0A9P1JWA0_9PROT</name>